<comment type="subcellular location">
    <subcellularLocation>
        <location evidence="1">Nucleus</location>
    </subcellularLocation>
</comment>
<dbReference type="InterPro" id="IPR009072">
    <property type="entry name" value="Histone-fold"/>
</dbReference>
<reference evidence="5 6" key="1">
    <citation type="journal article" date="2023" name="Plants (Basel)">
        <title>Bridging the Gap: Combining Genomics and Transcriptomics Approaches to Understand Stylosanthes scabra, an Orphan Legume from the Brazilian Caatinga.</title>
        <authorList>
            <person name="Ferreira-Neto J.R.C."/>
            <person name="da Silva M.D."/>
            <person name="Binneck E."/>
            <person name="de Melo N.F."/>
            <person name="da Silva R.H."/>
            <person name="de Melo A.L.T.M."/>
            <person name="Pandolfi V."/>
            <person name="Bustamante F.O."/>
            <person name="Brasileiro-Vidal A.C."/>
            <person name="Benko-Iseppon A.M."/>
        </authorList>
    </citation>
    <scope>NUCLEOTIDE SEQUENCE [LARGE SCALE GENOMIC DNA]</scope>
    <source>
        <tissue evidence="5">Leaves</tissue>
    </source>
</reference>
<evidence type="ECO:0000256" key="3">
    <source>
        <dbReference type="SAM" id="MobiDB-lite"/>
    </source>
</evidence>
<gene>
    <name evidence="5" type="ORF">PIB30_035854</name>
</gene>
<keyword evidence="2" id="KW-0539">Nucleus</keyword>
<dbReference type="EMBL" id="JASCZI010030381">
    <property type="protein sequence ID" value="MED6122027.1"/>
    <property type="molecule type" value="Genomic_DNA"/>
</dbReference>
<dbReference type="PANTHER" id="PTHR10252:SF93">
    <property type="entry name" value="DNA POLYMERASE II SUBUNIT B3-1"/>
    <property type="match status" value="1"/>
</dbReference>
<accession>A0ABU6RDF9</accession>
<proteinExistence type="predicted"/>
<name>A0ABU6RDF9_9FABA</name>
<feature type="compositionally biased region" description="Basic residues" evidence="3">
    <location>
        <begin position="9"/>
        <end position="29"/>
    </location>
</feature>
<evidence type="ECO:0000313" key="6">
    <source>
        <dbReference type="Proteomes" id="UP001341840"/>
    </source>
</evidence>
<feature type="domain" description="Transcription factor CBF/NF-Y/archaeal histone" evidence="4">
    <location>
        <begin position="149"/>
        <end position="211"/>
    </location>
</feature>
<sequence length="245" mass="27944">MASDSKTENKKKKNNNKAVTKRNSKSITKSKKENKNKNKKEKNVSDNNNNKNKKRENENANKDKKNNNSKKKKLTHSNGTSKHRGRESPVSPSSSTDSPQNREVESVEEEEDNTVVSNGRTDGKKPNTSKRNREEVEDEDDGDAKSNVFPMNRIRTIVKAEDPEMRVSQEAIFVVNKAAEKFLEQFTQDAYVRCVQERRKSLSYNHLAHVVSKQRRYEFISDFVPETVKAEDALRERNSGGNGGN</sequence>
<dbReference type="Gene3D" id="1.10.20.10">
    <property type="entry name" value="Histone, subunit A"/>
    <property type="match status" value="1"/>
</dbReference>
<dbReference type="Proteomes" id="UP001341840">
    <property type="component" value="Unassembled WGS sequence"/>
</dbReference>
<organism evidence="5 6">
    <name type="scientific">Stylosanthes scabra</name>
    <dbReference type="NCBI Taxonomy" id="79078"/>
    <lineage>
        <taxon>Eukaryota</taxon>
        <taxon>Viridiplantae</taxon>
        <taxon>Streptophyta</taxon>
        <taxon>Embryophyta</taxon>
        <taxon>Tracheophyta</taxon>
        <taxon>Spermatophyta</taxon>
        <taxon>Magnoliopsida</taxon>
        <taxon>eudicotyledons</taxon>
        <taxon>Gunneridae</taxon>
        <taxon>Pentapetalae</taxon>
        <taxon>rosids</taxon>
        <taxon>fabids</taxon>
        <taxon>Fabales</taxon>
        <taxon>Fabaceae</taxon>
        <taxon>Papilionoideae</taxon>
        <taxon>50 kb inversion clade</taxon>
        <taxon>dalbergioids sensu lato</taxon>
        <taxon>Dalbergieae</taxon>
        <taxon>Pterocarpus clade</taxon>
        <taxon>Stylosanthes</taxon>
    </lineage>
</organism>
<evidence type="ECO:0000256" key="1">
    <source>
        <dbReference type="ARBA" id="ARBA00004123"/>
    </source>
</evidence>
<dbReference type="SUPFAM" id="SSF47113">
    <property type="entry name" value="Histone-fold"/>
    <property type="match status" value="1"/>
</dbReference>
<feature type="compositionally biased region" description="Low complexity" evidence="3">
    <location>
        <begin position="88"/>
        <end position="99"/>
    </location>
</feature>
<dbReference type="InterPro" id="IPR050568">
    <property type="entry name" value="Transcr_DNA_Rep_Reg"/>
</dbReference>
<feature type="compositionally biased region" description="Basic and acidic residues" evidence="3">
    <location>
        <begin position="55"/>
        <end position="66"/>
    </location>
</feature>
<dbReference type="Pfam" id="PF00808">
    <property type="entry name" value="CBFD_NFYB_HMF"/>
    <property type="match status" value="1"/>
</dbReference>
<feature type="compositionally biased region" description="Basic residues" evidence="3">
    <location>
        <begin position="67"/>
        <end position="85"/>
    </location>
</feature>
<evidence type="ECO:0000259" key="4">
    <source>
        <dbReference type="Pfam" id="PF00808"/>
    </source>
</evidence>
<evidence type="ECO:0000256" key="2">
    <source>
        <dbReference type="ARBA" id="ARBA00023242"/>
    </source>
</evidence>
<dbReference type="InterPro" id="IPR003958">
    <property type="entry name" value="CBFA_NFYB_domain"/>
</dbReference>
<keyword evidence="6" id="KW-1185">Reference proteome</keyword>
<evidence type="ECO:0000313" key="5">
    <source>
        <dbReference type="EMBL" id="MED6122027.1"/>
    </source>
</evidence>
<comment type="caution">
    <text evidence="5">The sequence shown here is derived from an EMBL/GenBank/DDBJ whole genome shotgun (WGS) entry which is preliminary data.</text>
</comment>
<feature type="compositionally biased region" description="Basic and acidic residues" evidence="3">
    <location>
        <begin position="30"/>
        <end position="44"/>
    </location>
</feature>
<feature type="region of interest" description="Disordered" evidence="3">
    <location>
        <begin position="1"/>
        <end position="148"/>
    </location>
</feature>
<protein>
    <recommendedName>
        <fullName evidence="4">Transcription factor CBF/NF-Y/archaeal histone domain-containing protein</fullName>
    </recommendedName>
</protein>
<dbReference type="CDD" id="cd22929">
    <property type="entry name" value="HFD_POLE4-like"/>
    <property type="match status" value="1"/>
</dbReference>
<dbReference type="PANTHER" id="PTHR10252">
    <property type="entry name" value="HISTONE-LIKE TRANSCRIPTION FACTOR CCAAT-RELATED"/>
    <property type="match status" value="1"/>
</dbReference>